<dbReference type="PANTHER" id="PTHR28259:SF1">
    <property type="entry name" value="FLUORIDE EXPORT PROTEIN 1-RELATED"/>
    <property type="match status" value="1"/>
</dbReference>
<keyword evidence="4 10" id="KW-1133">Transmembrane helix</keyword>
<evidence type="ECO:0000256" key="6">
    <source>
        <dbReference type="ARBA" id="ARBA00023303"/>
    </source>
</evidence>
<evidence type="ECO:0000256" key="3">
    <source>
        <dbReference type="ARBA" id="ARBA00022692"/>
    </source>
</evidence>
<comment type="similarity">
    <text evidence="7 10">Belongs to the fluoride channel Fluc/FEX (TC 1.A.43) family.</text>
</comment>
<name>A0A9D1AJI6_9FIRM</name>
<proteinExistence type="inferred from homology"/>
<evidence type="ECO:0000256" key="8">
    <source>
        <dbReference type="ARBA" id="ARBA00035585"/>
    </source>
</evidence>
<dbReference type="InterPro" id="IPR003691">
    <property type="entry name" value="FluC"/>
</dbReference>
<dbReference type="PANTHER" id="PTHR28259">
    <property type="entry name" value="FLUORIDE EXPORT PROTEIN 1-RELATED"/>
    <property type="match status" value="1"/>
</dbReference>
<dbReference type="EMBL" id="DVGY01000123">
    <property type="protein sequence ID" value="HIR41275.1"/>
    <property type="molecule type" value="Genomic_DNA"/>
</dbReference>
<evidence type="ECO:0000256" key="4">
    <source>
        <dbReference type="ARBA" id="ARBA00022989"/>
    </source>
</evidence>
<dbReference type="Proteomes" id="UP000886749">
    <property type="component" value="Unassembled WGS sequence"/>
</dbReference>
<keyword evidence="10" id="KW-0915">Sodium</keyword>
<comment type="catalytic activity">
    <reaction evidence="8">
        <text>fluoride(in) = fluoride(out)</text>
        <dbReference type="Rhea" id="RHEA:76159"/>
        <dbReference type="ChEBI" id="CHEBI:17051"/>
    </reaction>
    <physiologicalReaction direction="left-to-right" evidence="8">
        <dbReference type="Rhea" id="RHEA:76160"/>
    </physiologicalReaction>
</comment>
<keyword evidence="2 10" id="KW-1003">Cell membrane</keyword>
<dbReference type="AlphaFoldDB" id="A0A9D1AJI6"/>
<reference evidence="11" key="1">
    <citation type="submission" date="2020-10" db="EMBL/GenBank/DDBJ databases">
        <authorList>
            <person name="Gilroy R."/>
        </authorList>
    </citation>
    <scope>NUCLEOTIDE SEQUENCE</scope>
    <source>
        <strain evidence="11">CHK184-25365</strain>
    </source>
</reference>
<keyword evidence="5 10" id="KW-0472">Membrane</keyword>
<feature type="transmembrane region" description="Helical" evidence="10">
    <location>
        <begin position="60"/>
        <end position="78"/>
    </location>
</feature>
<keyword evidence="10" id="KW-0813">Transport</keyword>
<gene>
    <name evidence="10 11" type="primary">crcB</name>
    <name evidence="10" type="synonym">fluC</name>
    <name evidence="11" type="ORF">IAB36_05565</name>
</gene>
<dbReference type="GO" id="GO:0140114">
    <property type="term" value="P:cellular detoxification of fluoride"/>
    <property type="evidence" value="ECO:0007669"/>
    <property type="project" value="UniProtKB-UniRule"/>
</dbReference>
<dbReference type="GO" id="GO:0062054">
    <property type="term" value="F:fluoride channel activity"/>
    <property type="evidence" value="ECO:0007669"/>
    <property type="project" value="UniProtKB-UniRule"/>
</dbReference>
<feature type="binding site" evidence="10">
    <location>
        <position position="68"/>
    </location>
    <ligand>
        <name>Na(+)</name>
        <dbReference type="ChEBI" id="CHEBI:29101"/>
        <note>structural</note>
    </ligand>
</feature>
<evidence type="ECO:0000256" key="9">
    <source>
        <dbReference type="ARBA" id="ARBA00049940"/>
    </source>
</evidence>
<comment type="subcellular location">
    <subcellularLocation>
        <location evidence="1 10">Cell membrane</location>
        <topology evidence="1 10">Multi-pass membrane protein</topology>
    </subcellularLocation>
</comment>
<organism evidence="11 12">
    <name type="scientific">Candidatus Egerieicola pullicola</name>
    <dbReference type="NCBI Taxonomy" id="2840775"/>
    <lineage>
        <taxon>Bacteria</taxon>
        <taxon>Bacillati</taxon>
        <taxon>Bacillota</taxon>
        <taxon>Clostridia</taxon>
        <taxon>Eubacteriales</taxon>
        <taxon>Oscillospiraceae</taxon>
        <taxon>Oscillospiraceae incertae sedis</taxon>
        <taxon>Candidatus Egerieicola</taxon>
    </lineage>
</organism>
<evidence type="ECO:0000256" key="2">
    <source>
        <dbReference type="ARBA" id="ARBA00022475"/>
    </source>
</evidence>
<evidence type="ECO:0000256" key="7">
    <source>
        <dbReference type="ARBA" id="ARBA00035120"/>
    </source>
</evidence>
<dbReference type="GO" id="GO:0046872">
    <property type="term" value="F:metal ion binding"/>
    <property type="evidence" value="ECO:0007669"/>
    <property type="project" value="UniProtKB-KW"/>
</dbReference>
<comment type="activity regulation">
    <text evidence="10">Na(+) is not transported, but it plays an essential structural role and its presence is essential for fluoride channel function.</text>
</comment>
<dbReference type="HAMAP" id="MF_00454">
    <property type="entry name" value="FluC"/>
    <property type="match status" value="1"/>
</dbReference>
<comment type="caution">
    <text evidence="11">The sequence shown here is derived from an EMBL/GenBank/DDBJ whole genome shotgun (WGS) entry which is preliminary data.</text>
</comment>
<feature type="transmembrane region" description="Helical" evidence="10">
    <location>
        <begin position="90"/>
        <end position="114"/>
    </location>
</feature>
<keyword evidence="10" id="KW-0479">Metal-binding</keyword>
<reference evidence="11" key="2">
    <citation type="journal article" date="2021" name="PeerJ">
        <title>Extensive microbial diversity within the chicken gut microbiome revealed by metagenomics and culture.</title>
        <authorList>
            <person name="Gilroy R."/>
            <person name="Ravi A."/>
            <person name="Getino M."/>
            <person name="Pursley I."/>
            <person name="Horton D.L."/>
            <person name="Alikhan N.F."/>
            <person name="Baker D."/>
            <person name="Gharbi K."/>
            <person name="Hall N."/>
            <person name="Watson M."/>
            <person name="Adriaenssens E.M."/>
            <person name="Foster-Nyarko E."/>
            <person name="Jarju S."/>
            <person name="Secka A."/>
            <person name="Antonio M."/>
            <person name="Oren A."/>
            <person name="Chaudhuri R.R."/>
            <person name="La Ragione R."/>
            <person name="Hildebrand F."/>
            <person name="Pallen M.J."/>
        </authorList>
    </citation>
    <scope>NUCLEOTIDE SEQUENCE</scope>
    <source>
        <strain evidence="11">CHK184-25365</strain>
    </source>
</reference>
<dbReference type="GO" id="GO:0005886">
    <property type="term" value="C:plasma membrane"/>
    <property type="evidence" value="ECO:0007669"/>
    <property type="project" value="UniProtKB-SubCell"/>
</dbReference>
<keyword evidence="6 10" id="KW-0407">Ion channel</keyword>
<evidence type="ECO:0000256" key="1">
    <source>
        <dbReference type="ARBA" id="ARBA00004651"/>
    </source>
</evidence>
<dbReference type="Pfam" id="PF02537">
    <property type="entry name" value="CRCB"/>
    <property type="match status" value="1"/>
</dbReference>
<evidence type="ECO:0000313" key="12">
    <source>
        <dbReference type="Proteomes" id="UP000886749"/>
    </source>
</evidence>
<feature type="transmembrane region" description="Helical" evidence="10">
    <location>
        <begin position="29"/>
        <end position="48"/>
    </location>
</feature>
<comment type="function">
    <text evidence="9 10">Fluoride-specific ion channel. Important for reducing fluoride concentration in the cell, thus reducing its toxicity.</text>
</comment>
<evidence type="ECO:0000256" key="5">
    <source>
        <dbReference type="ARBA" id="ARBA00023136"/>
    </source>
</evidence>
<evidence type="ECO:0000256" key="10">
    <source>
        <dbReference type="HAMAP-Rule" id="MF_00454"/>
    </source>
</evidence>
<feature type="binding site" evidence="10">
    <location>
        <position position="71"/>
    </location>
    <ligand>
        <name>Na(+)</name>
        <dbReference type="ChEBI" id="CHEBI:29101"/>
        <note>structural</note>
    </ligand>
</feature>
<accession>A0A9D1AJI6</accession>
<keyword evidence="10" id="KW-0406">Ion transport</keyword>
<protein>
    <recommendedName>
        <fullName evidence="10">Fluoride-specific ion channel FluC</fullName>
    </recommendedName>
</protein>
<evidence type="ECO:0000313" key="11">
    <source>
        <dbReference type="EMBL" id="HIR41275.1"/>
    </source>
</evidence>
<keyword evidence="3 10" id="KW-0812">Transmembrane</keyword>
<dbReference type="NCBIfam" id="TIGR00494">
    <property type="entry name" value="crcB"/>
    <property type="match status" value="1"/>
</dbReference>
<sequence>MNFLLVALGGGLGCAGRYSLSLLPAVGSFPLWTLITNLLGAVVIGFIAGISGSLGERWTLFWKTGFCGGFTTFSTFSLEAYQLFQGGKYVLAAVYLLLSVGLCLLGVWAGQLLAAQTAQ</sequence>